<dbReference type="InterPro" id="IPR023562">
    <property type="entry name" value="ClpP/TepA"/>
</dbReference>
<dbReference type="Proteomes" id="UP000664399">
    <property type="component" value="Unassembled WGS sequence"/>
</dbReference>
<dbReference type="RefSeq" id="WP_207855171.1">
    <property type="nucleotide sequence ID" value="NZ_JAFVMG010000017.1"/>
</dbReference>
<keyword evidence="1" id="KW-0378">Hydrolase</keyword>
<dbReference type="Pfam" id="PF00574">
    <property type="entry name" value="CLP_protease"/>
    <property type="match status" value="1"/>
</dbReference>
<accession>A0ABS3LPN3</accession>
<dbReference type="InterPro" id="IPR029045">
    <property type="entry name" value="ClpP/crotonase-like_dom_sf"/>
</dbReference>
<gene>
    <name evidence="1" type="ORF">J2D75_12575</name>
</gene>
<dbReference type="GO" id="GO:0006508">
    <property type="term" value="P:proteolysis"/>
    <property type="evidence" value="ECO:0007669"/>
    <property type="project" value="UniProtKB-KW"/>
</dbReference>
<keyword evidence="2" id="KW-1185">Reference proteome</keyword>
<proteinExistence type="predicted"/>
<dbReference type="SUPFAM" id="SSF52096">
    <property type="entry name" value="ClpP/crotonase"/>
    <property type="match status" value="1"/>
</dbReference>
<name>A0ABS3LPN3_9PROT</name>
<dbReference type="Gene3D" id="3.90.226.10">
    <property type="entry name" value="2-enoyl-CoA Hydratase, Chain A, domain 1"/>
    <property type="match status" value="1"/>
</dbReference>
<dbReference type="GO" id="GO:0008233">
    <property type="term" value="F:peptidase activity"/>
    <property type="evidence" value="ECO:0007669"/>
    <property type="project" value="UniProtKB-KW"/>
</dbReference>
<evidence type="ECO:0000313" key="1">
    <source>
        <dbReference type="EMBL" id="MBO1329306.1"/>
    </source>
</evidence>
<dbReference type="EMBL" id="JAFVMG010000017">
    <property type="protein sequence ID" value="MBO1329306.1"/>
    <property type="molecule type" value="Genomic_DNA"/>
</dbReference>
<keyword evidence="1" id="KW-0645">Protease</keyword>
<protein>
    <submittedName>
        <fullName evidence="1">ATP-dependent Clp protease proteolytic subunit</fullName>
    </submittedName>
</protein>
<reference evidence="1 2" key="1">
    <citation type="submission" date="2021-03" db="EMBL/GenBank/DDBJ databases">
        <title>The complete genome sequence of Acetobacter suratthaniensis TBRC 1719.</title>
        <authorList>
            <person name="Charoenyingcharoen P."/>
            <person name="Yukphan P."/>
        </authorList>
    </citation>
    <scope>NUCLEOTIDE SEQUENCE [LARGE SCALE GENOMIC DNA]</scope>
    <source>
        <strain evidence="1 2">TBRC 1719</strain>
    </source>
</reference>
<comment type="caution">
    <text evidence="1">The sequence shown here is derived from an EMBL/GenBank/DDBJ whole genome shotgun (WGS) entry which is preliminary data.</text>
</comment>
<sequence length="244" mass="26602">MFPEKSSKKNKIILCCFAVLPALTIICEIFLDRSTNDYIDYSSAMPPTSVAWVNDSTLSFDGPITGAAYHKLDAALSTPRTQPATTLVINSPGGDAEAAEKIASLLNTHNLKIEVAPNGLCASACVPLFLHTTSHVNRENAAFIFHQGLSFRMDPYHGFIKTLGLGSNTAPVLMDPWVKEWGPPLFEFLSSCTDINPLRSEIGISLTWSEIQAILKGHPQRSCDAALRAYQCTDNESAPPFCKQ</sequence>
<organism evidence="1 2">
    <name type="scientific">Acetobacter suratthaniensis</name>
    <dbReference type="NCBI Taxonomy" id="1502841"/>
    <lineage>
        <taxon>Bacteria</taxon>
        <taxon>Pseudomonadati</taxon>
        <taxon>Pseudomonadota</taxon>
        <taxon>Alphaproteobacteria</taxon>
        <taxon>Acetobacterales</taxon>
        <taxon>Acetobacteraceae</taxon>
        <taxon>Acetobacter</taxon>
    </lineage>
</organism>
<evidence type="ECO:0000313" key="2">
    <source>
        <dbReference type="Proteomes" id="UP000664399"/>
    </source>
</evidence>